<keyword evidence="5 11" id="KW-0808">Transferase</keyword>
<evidence type="ECO:0000256" key="2">
    <source>
        <dbReference type="ARBA" id="ARBA00006997"/>
    </source>
</evidence>
<evidence type="ECO:0000256" key="9">
    <source>
        <dbReference type="ARBA" id="ARBA00023141"/>
    </source>
</evidence>
<dbReference type="AlphaFoldDB" id="N4WSW9"/>
<evidence type="ECO:0000256" key="11">
    <source>
        <dbReference type="HAMAP-Rule" id="MF_00109"/>
    </source>
</evidence>
<comment type="subunit">
    <text evidence="11">Monomer.</text>
</comment>
<comment type="caution">
    <text evidence="11">Lacks conserved residue(s) required for the propagation of feature annotation.</text>
</comment>
<dbReference type="GO" id="GO:0008652">
    <property type="term" value="P:amino acid biosynthetic process"/>
    <property type="evidence" value="ECO:0007669"/>
    <property type="project" value="UniProtKB-KW"/>
</dbReference>
<sequence length="169" mass="19580">MHSIYLVGFMGSGKTSIAKGLQQWLRMETYDTDALIEANYGQSIPKIFAEDGEETFRQYETNTLKQTVQEDAIVATGGGIVEREENRSWLKEHGIVIFLETSWDEINRRLIHDTSRPIWNNQNRDKHALLHRRTPLYEEVADKTVITDDKSVEQICDEIIAFVHKIEKD</sequence>
<comment type="subcellular location">
    <subcellularLocation>
        <location evidence="11">Cytoplasm</location>
    </subcellularLocation>
</comment>
<gene>
    <name evidence="11 12" type="primary">aroK</name>
    <name evidence="12" type="ORF">J416_05573</name>
</gene>
<dbReference type="GO" id="GO:0005829">
    <property type="term" value="C:cytosol"/>
    <property type="evidence" value="ECO:0007669"/>
    <property type="project" value="TreeGrafter"/>
</dbReference>
<dbReference type="CDD" id="cd00464">
    <property type="entry name" value="SK"/>
    <property type="match status" value="1"/>
</dbReference>
<keyword evidence="8 11" id="KW-0067">ATP-binding</keyword>
<dbReference type="PANTHER" id="PTHR21087">
    <property type="entry name" value="SHIKIMATE KINASE"/>
    <property type="match status" value="1"/>
</dbReference>
<dbReference type="PRINTS" id="PR01100">
    <property type="entry name" value="SHIKIMTKNASE"/>
</dbReference>
<dbReference type="EC" id="2.7.1.71" evidence="3 11"/>
<dbReference type="GO" id="GO:0009073">
    <property type="term" value="P:aromatic amino acid family biosynthetic process"/>
    <property type="evidence" value="ECO:0007669"/>
    <property type="project" value="UniProtKB-KW"/>
</dbReference>
<protein>
    <recommendedName>
        <fullName evidence="3 11">Shikimate kinase</fullName>
        <shortName evidence="11">SK</shortName>
        <ecNumber evidence="3 11">2.7.1.71</ecNumber>
    </recommendedName>
</protein>
<accession>N4WSW9</accession>
<keyword evidence="6 11" id="KW-0547">Nucleotide-binding</keyword>
<reference evidence="12 13" key="1">
    <citation type="submission" date="2013-03" db="EMBL/GenBank/DDBJ databases">
        <title>Draft genome sequence of Gracibacillus halophilus YIM-C55.5, a moderately halophilic and thermophilic organism from the Xiaochaidamu salt lake.</title>
        <authorList>
            <person name="Sugumar T."/>
            <person name="Polireddy D.R."/>
            <person name="Antony A."/>
            <person name="Madhava Y.R."/>
            <person name="Sivakumar N."/>
        </authorList>
    </citation>
    <scope>NUCLEOTIDE SEQUENCE [LARGE SCALE GENOMIC DNA]</scope>
    <source>
        <strain evidence="12 13">YIM-C55.5</strain>
    </source>
</reference>
<evidence type="ECO:0000256" key="6">
    <source>
        <dbReference type="ARBA" id="ARBA00022741"/>
    </source>
</evidence>
<comment type="similarity">
    <text evidence="2 11">Belongs to the shikimate kinase family.</text>
</comment>
<dbReference type="UniPathway" id="UPA00053">
    <property type="reaction ID" value="UER00088"/>
</dbReference>
<evidence type="ECO:0000256" key="4">
    <source>
        <dbReference type="ARBA" id="ARBA00022605"/>
    </source>
</evidence>
<evidence type="ECO:0000256" key="8">
    <source>
        <dbReference type="ARBA" id="ARBA00022840"/>
    </source>
</evidence>
<evidence type="ECO:0000256" key="10">
    <source>
        <dbReference type="ARBA" id="ARBA00048567"/>
    </source>
</evidence>
<feature type="binding site" evidence="11">
    <location>
        <position position="133"/>
    </location>
    <ligand>
        <name>substrate</name>
    </ligand>
</feature>
<dbReference type="SUPFAM" id="SSF52540">
    <property type="entry name" value="P-loop containing nucleoside triphosphate hydrolases"/>
    <property type="match status" value="1"/>
</dbReference>
<dbReference type="InterPro" id="IPR000623">
    <property type="entry name" value="Shikimate_kinase/TSH1"/>
</dbReference>
<evidence type="ECO:0000256" key="7">
    <source>
        <dbReference type="ARBA" id="ARBA00022777"/>
    </source>
</evidence>
<dbReference type="EMBL" id="APML01000019">
    <property type="protein sequence ID" value="ENH97455.1"/>
    <property type="molecule type" value="Genomic_DNA"/>
</dbReference>
<comment type="cofactor">
    <cofactor evidence="11">
        <name>Mg(2+)</name>
        <dbReference type="ChEBI" id="CHEBI:18420"/>
    </cofactor>
    <text evidence="11">Binds 1 Mg(2+) ion per subunit.</text>
</comment>
<organism evidence="12 13">
    <name type="scientific">Gracilibacillus halophilus YIM-C55.5</name>
    <dbReference type="NCBI Taxonomy" id="1308866"/>
    <lineage>
        <taxon>Bacteria</taxon>
        <taxon>Bacillati</taxon>
        <taxon>Bacillota</taxon>
        <taxon>Bacilli</taxon>
        <taxon>Bacillales</taxon>
        <taxon>Bacillaceae</taxon>
        <taxon>Gracilibacillus</taxon>
    </lineage>
</organism>
<dbReference type="Proteomes" id="UP000012283">
    <property type="component" value="Unassembled WGS sequence"/>
</dbReference>
<feature type="binding site" evidence="11">
    <location>
        <begin position="11"/>
        <end position="16"/>
    </location>
    <ligand>
        <name>ATP</name>
        <dbReference type="ChEBI" id="CHEBI:30616"/>
    </ligand>
</feature>
<dbReference type="InterPro" id="IPR027417">
    <property type="entry name" value="P-loop_NTPase"/>
</dbReference>
<comment type="caution">
    <text evidence="12">The sequence shown here is derived from an EMBL/GenBank/DDBJ whole genome shotgun (WGS) entry which is preliminary data.</text>
</comment>
<dbReference type="PROSITE" id="PS01128">
    <property type="entry name" value="SHIKIMATE_KINASE"/>
    <property type="match status" value="1"/>
</dbReference>
<keyword evidence="11" id="KW-0460">Magnesium</keyword>
<keyword evidence="4 11" id="KW-0028">Amino-acid biosynthesis</keyword>
<feature type="binding site" evidence="11">
    <location>
        <position position="57"/>
    </location>
    <ligand>
        <name>substrate</name>
    </ligand>
</feature>
<dbReference type="GO" id="GO:0005524">
    <property type="term" value="F:ATP binding"/>
    <property type="evidence" value="ECO:0007669"/>
    <property type="project" value="UniProtKB-UniRule"/>
</dbReference>
<keyword evidence="7 11" id="KW-0418">Kinase</keyword>
<dbReference type="Gene3D" id="3.40.50.300">
    <property type="entry name" value="P-loop containing nucleotide triphosphate hydrolases"/>
    <property type="match status" value="1"/>
</dbReference>
<keyword evidence="11" id="KW-0963">Cytoplasm</keyword>
<dbReference type="OrthoDB" id="9800332at2"/>
<dbReference type="PANTHER" id="PTHR21087:SF16">
    <property type="entry name" value="SHIKIMATE KINASE 1, CHLOROPLASTIC"/>
    <property type="match status" value="1"/>
</dbReference>
<dbReference type="STRING" id="1308866.J416_05573"/>
<evidence type="ECO:0000256" key="1">
    <source>
        <dbReference type="ARBA" id="ARBA00004842"/>
    </source>
</evidence>
<feature type="binding site" evidence="11">
    <location>
        <position position="15"/>
    </location>
    <ligand>
        <name>Mg(2+)</name>
        <dbReference type="ChEBI" id="CHEBI:18420"/>
    </ligand>
</feature>
<comment type="catalytic activity">
    <reaction evidence="10 11">
        <text>shikimate + ATP = 3-phosphoshikimate + ADP + H(+)</text>
        <dbReference type="Rhea" id="RHEA:13121"/>
        <dbReference type="ChEBI" id="CHEBI:15378"/>
        <dbReference type="ChEBI" id="CHEBI:30616"/>
        <dbReference type="ChEBI" id="CHEBI:36208"/>
        <dbReference type="ChEBI" id="CHEBI:145989"/>
        <dbReference type="ChEBI" id="CHEBI:456216"/>
        <dbReference type="EC" id="2.7.1.71"/>
    </reaction>
</comment>
<dbReference type="InterPro" id="IPR023000">
    <property type="entry name" value="Shikimate_kinase_CS"/>
</dbReference>
<feature type="binding site" evidence="11">
    <location>
        <position position="78"/>
    </location>
    <ligand>
        <name>substrate</name>
    </ligand>
</feature>
<keyword evidence="13" id="KW-1185">Reference proteome</keyword>
<feature type="binding site" evidence="11">
    <location>
        <position position="116"/>
    </location>
    <ligand>
        <name>ATP</name>
        <dbReference type="ChEBI" id="CHEBI:30616"/>
    </ligand>
</feature>
<dbReference type="Pfam" id="PF01202">
    <property type="entry name" value="SKI"/>
    <property type="match status" value="1"/>
</dbReference>
<dbReference type="GO" id="GO:0004765">
    <property type="term" value="F:shikimate kinase activity"/>
    <property type="evidence" value="ECO:0007669"/>
    <property type="project" value="UniProtKB-UniRule"/>
</dbReference>
<comment type="function">
    <text evidence="11">Catalyzes the specific phosphorylation of the 3-hydroxyl group of shikimic acid using ATP as a cosubstrate.</text>
</comment>
<dbReference type="RefSeq" id="WP_003466436.1">
    <property type="nucleotide sequence ID" value="NZ_APML01000019.1"/>
</dbReference>
<name>N4WSW9_9BACI</name>
<dbReference type="InterPro" id="IPR031322">
    <property type="entry name" value="Shikimate/glucono_kinase"/>
</dbReference>
<dbReference type="HAMAP" id="MF_00109">
    <property type="entry name" value="Shikimate_kinase"/>
    <property type="match status" value="1"/>
</dbReference>
<comment type="pathway">
    <text evidence="1 11">Metabolic intermediate biosynthesis; chorismate biosynthesis; chorismate from D-erythrose 4-phosphate and phosphoenolpyruvate: step 5/7.</text>
</comment>
<evidence type="ECO:0000313" key="13">
    <source>
        <dbReference type="Proteomes" id="UP000012283"/>
    </source>
</evidence>
<dbReference type="GO" id="GO:0000287">
    <property type="term" value="F:magnesium ion binding"/>
    <property type="evidence" value="ECO:0007669"/>
    <property type="project" value="UniProtKB-UniRule"/>
</dbReference>
<evidence type="ECO:0000256" key="5">
    <source>
        <dbReference type="ARBA" id="ARBA00022679"/>
    </source>
</evidence>
<feature type="binding site" evidence="11">
    <location>
        <position position="33"/>
    </location>
    <ligand>
        <name>substrate</name>
    </ligand>
</feature>
<keyword evidence="11" id="KW-0479">Metal-binding</keyword>
<dbReference type="GO" id="GO:0009423">
    <property type="term" value="P:chorismate biosynthetic process"/>
    <property type="evidence" value="ECO:0007669"/>
    <property type="project" value="UniProtKB-UniRule"/>
</dbReference>
<proteinExistence type="inferred from homology"/>
<dbReference type="eggNOG" id="COG0703">
    <property type="taxonomic scope" value="Bacteria"/>
</dbReference>
<evidence type="ECO:0000313" key="12">
    <source>
        <dbReference type="EMBL" id="ENH97455.1"/>
    </source>
</evidence>
<keyword evidence="9 11" id="KW-0057">Aromatic amino acid biosynthesis</keyword>
<dbReference type="PATRIC" id="fig|1308866.3.peg.1128"/>
<evidence type="ECO:0000256" key="3">
    <source>
        <dbReference type="ARBA" id="ARBA00012154"/>
    </source>
</evidence>